<dbReference type="PANTHER" id="PTHR30411:SF0">
    <property type="entry name" value="CYS-TRNA(PRO)_CYS-TRNA(CYS) DEACYLASE YBAK"/>
    <property type="match status" value="1"/>
</dbReference>
<gene>
    <name evidence="6" type="ORF">CSPHI_02745</name>
</gene>
<evidence type="ECO:0000313" key="6">
    <source>
        <dbReference type="EMBL" id="APT90168.1"/>
    </source>
</evidence>
<dbReference type="EMBL" id="CP009248">
    <property type="protein sequence ID" value="APT90168.1"/>
    <property type="molecule type" value="Genomic_DNA"/>
</dbReference>
<protein>
    <recommendedName>
        <fullName evidence="4">Cys-tRNA(Pro)/Cys-tRNA(Cys) deacylase</fullName>
        <ecNumber evidence="4">4.2.-.-</ecNumber>
    </recommendedName>
</protein>
<organism evidence="6 7">
    <name type="scientific">Corynebacterium sphenisci DSM 44792</name>
    <dbReference type="NCBI Taxonomy" id="1437874"/>
    <lineage>
        <taxon>Bacteria</taxon>
        <taxon>Bacillati</taxon>
        <taxon>Actinomycetota</taxon>
        <taxon>Actinomycetes</taxon>
        <taxon>Mycobacteriales</taxon>
        <taxon>Corynebacteriaceae</taxon>
        <taxon>Corynebacterium</taxon>
    </lineage>
</organism>
<dbReference type="SUPFAM" id="SSF55826">
    <property type="entry name" value="YbaK/ProRS associated domain"/>
    <property type="match status" value="1"/>
</dbReference>
<dbReference type="InterPro" id="IPR004369">
    <property type="entry name" value="Prolyl-tRNA_editing_YbaK/EbsC"/>
</dbReference>
<reference evidence="6 7" key="1">
    <citation type="submission" date="2014-08" db="EMBL/GenBank/DDBJ databases">
        <title>Complete genome sequence of Corynebacterium sphenisci CECT 5990(T) (=DSM 44792(T)), isolated from healthy wild penguins.</title>
        <authorList>
            <person name="Ruckert C."/>
            <person name="Albersmeier A."/>
            <person name="Winkler A."/>
            <person name="Kalinowski J."/>
        </authorList>
    </citation>
    <scope>NUCLEOTIDE SEQUENCE [LARGE SCALE GENOMIC DNA]</scope>
    <source>
        <strain evidence="6 7">DSM 44792</strain>
    </source>
</reference>
<dbReference type="Gene3D" id="3.90.960.10">
    <property type="entry name" value="YbaK/aminoacyl-tRNA synthetase-associated domain"/>
    <property type="match status" value="1"/>
</dbReference>
<keyword evidence="3 4" id="KW-0456">Lyase</keyword>
<proteinExistence type="inferred from homology"/>
<evidence type="ECO:0000313" key="7">
    <source>
        <dbReference type="Proteomes" id="UP000185469"/>
    </source>
</evidence>
<dbReference type="GO" id="GO:0006412">
    <property type="term" value="P:translation"/>
    <property type="evidence" value="ECO:0007669"/>
    <property type="project" value="UniProtKB-KW"/>
</dbReference>
<keyword evidence="2 4" id="KW-0648">Protein biosynthesis</keyword>
<dbReference type="EC" id="4.2.-.-" evidence="4"/>
<evidence type="ECO:0000256" key="3">
    <source>
        <dbReference type="ARBA" id="ARBA00023239"/>
    </source>
</evidence>
<keyword evidence="7" id="KW-1185">Reference proteome</keyword>
<dbReference type="KEGG" id="csph:CSPHI_02745"/>
<sequence length="166" mass="16599">MAPRRRAPAPATPALATLADAGVPHRVHRFAGGDRDFGAAAAARLAERGIAAERIAKTLVIELAGAGEALAVLPVAARLAPKRAAAALGARTAALADPAAASRATGYVPGGISPLGGRRRLPVVVDEALLAQPVILVSAGRRGLDVELDPAELVRLTGAAVAPITA</sequence>
<name>A0A1L7CWH0_9CORY</name>
<evidence type="ECO:0000259" key="5">
    <source>
        <dbReference type="Pfam" id="PF04073"/>
    </source>
</evidence>
<dbReference type="InterPro" id="IPR036754">
    <property type="entry name" value="YbaK/aa-tRNA-synt-asso_dom_sf"/>
</dbReference>
<dbReference type="AlphaFoldDB" id="A0A1L7CWH0"/>
<dbReference type="Proteomes" id="UP000185469">
    <property type="component" value="Chromosome"/>
</dbReference>
<dbReference type="InterPro" id="IPR007214">
    <property type="entry name" value="YbaK/aa-tRNA-synth-assoc-dom"/>
</dbReference>
<dbReference type="PANTHER" id="PTHR30411">
    <property type="entry name" value="CYTOPLASMIC PROTEIN"/>
    <property type="match status" value="1"/>
</dbReference>
<dbReference type="Pfam" id="PF04073">
    <property type="entry name" value="tRNA_edit"/>
    <property type="match status" value="1"/>
</dbReference>
<evidence type="ECO:0000256" key="4">
    <source>
        <dbReference type="PIRNR" id="PIRNR006181"/>
    </source>
</evidence>
<dbReference type="PIRSF" id="PIRSF006181">
    <property type="entry name" value="EbsC_YbaK"/>
    <property type="match status" value="1"/>
</dbReference>
<dbReference type="OrthoDB" id="9809296at2"/>
<evidence type="ECO:0000256" key="1">
    <source>
        <dbReference type="ARBA" id="ARBA00009798"/>
    </source>
</evidence>
<feature type="domain" description="YbaK/aminoacyl-tRNA synthetase-associated" evidence="5">
    <location>
        <begin position="43"/>
        <end position="156"/>
    </location>
</feature>
<dbReference type="GO" id="GO:0002161">
    <property type="term" value="F:aminoacyl-tRNA deacylase activity"/>
    <property type="evidence" value="ECO:0007669"/>
    <property type="project" value="InterPro"/>
</dbReference>
<accession>A0A1L7CWH0</accession>
<dbReference type="GO" id="GO:0016829">
    <property type="term" value="F:lyase activity"/>
    <property type="evidence" value="ECO:0007669"/>
    <property type="project" value="UniProtKB-KW"/>
</dbReference>
<dbReference type="RefSeq" id="WP_075691393.1">
    <property type="nucleotide sequence ID" value="NZ_CP009248.1"/>
</dbReference>
<evidence type="ECO:0000256" key="2">
    <source>
        <dbReference type="ARBA" id="ARBA00022917"/>
    </source>
</evidence>
<comment type="similarity">
    <text evidence="1 4">Belongs to the prolyl-tRNA editing family. YbaK/EbsC subfamily.</text>
</comment>